<feature type="non-terminal residue" evidence="1">
    <location>
        <position position="1"/>
    </location>
</feature>
<dbReference type="EMBL" id="JYDO01000236">
    <property type="protein sequence ID" value="KRZ66558.1"/>
    <property type="molecule type" value="Genomic_DNA"/>
</dbReference>
<accession>A0A0V1M5I6</accession>
<evidence type="ECO:0000313" key="1">
    <source>
        <dbReference type="EMBL" id="KRZ66558.1"/>
    </source>
</evidence>
<gene>
    <name evidence="1" type="ORF">T10_9038</name>
</gene>
<comment type="caution">
    <text evidence="1">The sequence shown here is derived from an EMBL/GenBank/DDBJ whole genome shotgun (WGS) entry which is preliminary data.</text>
</comment>
<organism evidence="1 2">
    <name type="scientific">Trichinella papuae</name>
    <dbReference type="NCBI Taxonomy" id="268474"/>
    <lineage>
        <taxon>Eukaryota</taxon>
        <taxon>Metazoa</taxon>
        <taxon>Ecdysozoa</taxon>
        <taxon>Nematoda</taxon>
        <taxon>Enoplea</taxon>
        <taxon>Dorylaimia</taxon>
        <taxon>Trichinellida</taxon>
        <taxon>Trichinellidae</taxon>
        <taxon>Trichinella</taxon>
    </lineage>
</organism>
<dbReference type="Proteomes" id="UP000054843">
    <property type="component" value="Unassembled WGS sequence"/>
</dbReference>
<protein>
    <submittedName>
        <fullName evidence="1">Uncharacterized protein</fullName>
    </submittedName>
</protein>
<reference evidence="1 2" key="1">
    <citation type="submission" date="2015-01" db="EMBL/GenBank/DDBJ databases">
        <title>Evolution of Trichinella species and genotypes.</title>
        <authorList>
            <person name="Korhonen P.K."/>
            <person name="Edoardo P."/>
            <person name="Giuseppe L.R."/>
            <person name="Gasser R.B."/>
        </authorList>
    </citation>
    <scope>NUCLEOTIDE SEQUENCE [LARGE SCALE GENOMIC DNA]</scope>
    <source>
        <strain evidence="1">ISS1980</strain>
    </source>
</reference>
<evidence type="ECO:0000313" key="2">
    <source>
        <dbReference type="Proteomes" id="UP000054843"/>
    </source>
</evidence>
<keyword evidence="2" id="KW-1185">Reference proteome</keyword>
<proteinExistence type="predicted"/>
<name>A0A0V1M5I6_9BILA</name>
<sequence>LPRRRYQIQTRVPPRTVDQWLRDYTFPFGVGLLRLNVLSRMCTIVAFHMIANNANYQLNSCIHVWNRGQCGNGYSFMFEH</sequence>
<dbReference type="AlphaFoldDB" id="A0A0V1M5I6"/>